<evidence type="ECO:0000256" key="6">
    <source>
        <dbReference type="ARBA" id="ARBA00022842"/>
    </source>
</evidence>
<comment type="catalytic activity">
    <reaction evidence="10">
        <text>Mg(2+)(in) = Mg(2+)(out)</text>
        <dbReference type="Rhea" id="RHEA:29827"/>
        <dbReference type="ChEBI" id="CHEBI:18420"/>
    </reaction>
</comment>
<evidence type="ECO:0000256" key="1">
    <source>
        <dbReference type="ARBA" id="ARBA00004651"/>
    </source>
</evidence>
<keyword evidence="4" id="KW-1003">Cell membrane</keyword>
<comment type="function">
    <text evidence="11">Mediates influx of magnesium ions. Alternates between open and closed states. Activated by low cytoplasmic Mg(2+) levels. Inactive when cytoplasmic Mg(2+) levels are high.</text>
</comment>
<feature type="transmembrane region" description="Helical" evidence="12">
    <location>
        <begin position="263"/>
        <end position="283"/>
    </location>
</feature>
<keyword evidence="9 12" id="KW-0472">Membrane</keyword>
<dbReference type="PANTHER" id="PTHR46494:SF1">
    <property type="entry name" value="CORA FAMILY METAL ION TRANSPORTER (EUROFUNG)"/>
    <property type="match status" value="1"/>
</dbReference>
<dbReference type="AlphaFoldDB" id="A0A1G4TCF7"/>
<evidence type="ECO:0000313" key="13">
    <source>
        <dbReference type="EMBL" id="SCW79123.1"/>
    </source>
</evidence>
<dbReference type="GO" id="GO:0000287">
    <property type="term" value="F:magnesium ion binding"/>
    <property type="evidence" value="ECO:0007669"/>
    <property type="project" value="TreeGrafter"/>
</dbReference>
<keyword evidence="5 12" id="KW-0812">Transmembrane</keyword>
<dbReference type="InterPro" id="IPR002523">
    <property type="entry name" value="MgTranspt_CorA/ZnTranspt_ZntB"/>
</dbReference>
<dbReference type="GO" id="GO:0005886">
    <property type="term" value="C:plasma membrane"/>
    <property type="evidence" value="ECO:0007669"/>
    <property type="project" value="UniProtKB-SubCell"/>
</dbReference>
<keyword evidence="14" id="KW-1185">Reference proteome</keyword>
<dbReference type="STRING" id="260084.SAMN02927928_3454"/>
<keyword evidence="7 12" id="KW-1133">Transmembrane helix</keyword>
<dbReference type="PANTHER" id="PTHR46494">
    <property type="entry name" value="CORA FAMILY METAL ION TRANSPORTER (EUROFUNG)"/>
    <property type="match status" value="1"/>
</dbReference>
<protein>
    <submittedName>
        <fullName evidence="13">Magnesium transporter</fullName>
    </submittedName>
</protein>
<feature type="transmembrane region" description="Helical" evidence="12">
    <location>
        <begin position="295"/>
        <end position="315"/>
    </location>
</feature>
<keyword evidence="3" id="KW-0813">Transport</keyword>
<evidence type="ECO:0000256" key="10">
    <source>
        <dbReference type="ARBA" id="ARBA00034269"/>
    </source>
</evidence>
<dbReference type="GO" id="GO:0015087">
    <property type="term" value="F:cobalt ion transmembrane transporter activity"/>
    <property type="evidence" value="ECO:0007669"/>
    <property type="project" value="TreeGrafter"/>
</dbReference>
<dbReference type="InterPro" id="IPR045863">
    <property type="entry name" value="CorA_TM1_TM2"/>
</dbReference>
<keyword evidence="8" id="KW-0406">Ion transport</keyword>
<dbReference type="Gene3D" id="1.20.58.340">
    <property type="entry name" value="Magnesium transport protein CorA, transmembrane region"/>
    <property type="match status" value="2"/>
</dbReference>
<dbReference type="CDD" id="cd12837">
    <property type="entry name" value="EcCorA-like_u1"/>
    <property type="match status" value="1"/>
</dbReference>
<dbReference type="SUPFAM" id="SSF144083">
    <property type="entry name" value="Magnesium transport protein CorA, transmembrane region"/>
    <property type="match status" value="1"/>
</dbReference>
<evidence type="ECO:0000256" key="4">
    <source>
        <dbReference type="ARBA" id="ARBA00022475"/>
    </source>
</evidence>
<evidence type="ECO:0000256" key="11">
    <source>
        <dbReference type="ARBA" id="ARBA00045497"/>
    </source>
</evidence>
<evidence type="ECO:0000256" key="7">
    <source>
        <dbReference type="ARBA" id="ARBA00022989"/>
    </source>
</evidence>
<accession>A0A1G4TCF7</accession>
<evidence type="ECO:0000256" key="12">
    <source>
        <dbReference type="SAM" id="Phobius"/>
    </source>
</evidence>
<evidence type="ECO:0000256" key="3">
    <source>
        <dbReference type="ARBA" id="ARBA00022448"/>
    </source>
</evidence>
<proteinExistence type="inferred from homology"/>
<dbReference type="GO" id="GO:0015095">
    <property type="term" value="F:magnesium ion transmembrane transporter activity"/>
    <property type="evidence" value="ECO:0007669"/>
    <property type="project" value="TreeGrafter"/>
</dbReference>
<dbReference type="FunFam" id="1.20.58.340:FF:000004">
    <property type="entry name" value="Magnesium transport protein CorA"/>
    <property type="match status" value="1"/>
</dbReference>
<comment type="subcellular location">
    <subcellularLocation>
        <location evidence="1">Cell membrane</location>
        <topology evidence="1">Multi-pass membrane protein</topology>
    </subcellularLocation>
</comment>
<dbReference type="SUPFAM" id="SSF143865">
    <property type="entry name" value="CorA soluble domain-like"/>
    <property type="match status" value="1"/>
</dbReference>
<dbReference type="RefSeq" id="WP_090650366.1">
    <property type="nucleotide sequence ID" value="NZ_CBCRYE010000007.1"/>
</dbReference>
<dbReference type="GO" id="GO:0050897">
    <property type="term" value="F:cobalt ion binding"/>
    <property type="evidence" value="ECO:0007669"/>
    <property type="project" value="TreeGrafter"/>
</dbReference>
<gene>
    <name evidence="13" type="ORF">SAMN02927928_3454</name>
</gene>
<evidence type="ECO:0000313" key="14">
    <source>
        <dbReference type="Proteomes" id="UP000199150"/>
    </source>
</evidence>
<evidence type="ECO:0000256" key="2">
    <source>
        <dbReference type="ARBA" id="ARBA00009765"/>
    </source>
</evidence>
<dbReference type="Gene3D" id="3.30.460.20">
    <property type="entry name" value="CorA soluble domain-like"/>
    <property type="match status" value="1"/>
</dbReference>
<evidence type="ECO:0000256" key="8">
    <source>
        <dbReference type="ARBA" id="ARBA00023065"/>
    </source>
</evidence>
<dbReference type="EMBL" id="FMTS01000007">
    <property type="protein sequence ID" value="SCW79123.1"/>
    <property type="molecule type" value="Genomic_DNA"/>
</dbReference>
<dbReference type="Pfam" id="PF01544">
    <property type="entry name" value="CorA"/>
    <property type="match status" value="1"/>
</dbReference>
<name>A0A1G4TCF7_9CAUL</name>
<sequence length="321" mass="35883">MLTLHSQGFHVAAEAGDFDPHTTWIDLFNPSRDEELKLEAQLGVLLPTREDMDEIETSSRLYIEDGAAFMTAQVAFFGGMAQLQSGPVTFVLTGGRLVTIRYIDPASFKIFGEQLEKQPLHCTDGPTTFLNLVDLIIDRTADLIEKTSHSIDDLSKEVFTTRRRTKLETVLIRLGAAQNDIAKVRDSLVSLARLTVFAAGLERQIVGFRKTTELKEFHDRLRTMSQDVASLNDHSSHVSGHIAFLLDAALGLINVEQNNIVKVISIVSAIFLPLTLIASIYGMNFDHMPFLHQPYAFEAVCALMIAIIIAMLAYFKARRWF</sequence>
<comment type="similarity">
    <text evidence="2">Belongs to the CorA metal ion transporter (MIT) (TC 1.A.35) family.</text>
</comment>
<evidence type="ECO:0000256" key="5">
    <source>
        <dbReference type="ARBA" id="ARBA00022692"/>
    </source>
</evidence>
<evidence type="ECO:0000256" key="9">
    <source>
        <dbReference type="ARBA" id="ARBA00023136"/>
    </source>
</evidence>
<dbReference type="OrthoDB" id="9803416at2"/>
<organism evidence="13 14">
    <name type="scientific">Asticcacaulis taihuensis</name>
    <dbReference type="NCBI Taxonomy" id="260084"/>
    <lineage>
        <taxon>Bacteria</taxon>
        <taxon>Pseudomonadati</taxon>
        <taxon>Pseudomonadota</taxon>
        <taxon>Alphaproteobacteria</taxon>
        <taxon>Caulobacterales</taxon>
        <taxon>Caulobacteraceae</taxon>
        <taxon>Asticcacaulis</taxon>
    </lineage>
</organism>
<dbReference type="InterPro" id="IPR045861">
    <property type="entry name" value="CorA_cytoplasmic_dom"/>
</dbReference>
<dbReference type="Proteomes" id="UP000199150">
    <property type="component" value="Unassembled WGS sequence"/>
</dbReference>
<keyword evidence="6" id="KW-0460">Magnesium</keyword>
<reference evidence="14" key="1">
    <citation type="submission" date="2016-10" db="EMBL/GenBank/DDBJ databases">
        <authorList>
            <person name="Varghese N."/>
            <person name="Submissions S."/>
        </authorList>
    </citation>
    <scope>NUCLEOTIDE SEQUENCE [LARGE SCALE GENOMIC DNA]</scope>
    <source>
        <strain evidence="14">CGMCC 1.3431</strain>
    </source>
</reference>